<comment type="caution">
    <text evidence="3">The sequence shown here is derived from an EMBL/GenBank/DDBJ whole genome shotgun (WGS) entry which is preliminary data.</text>
</comment>
<accession>A0A8J5W637</accession>
<organism evidence="3 4">
    <name type="scientific">Zizania palustris</name>
    <name type="common">Northern wild rice</name>
    <dbReference type="NCBI Taxonomy" id="103762"/>
    <lineage>
        <taxon>Eukaryota</taxon>
        <taxon>Viridiplantae</taxon>
        <taxon>Streptophyta</taxon>
        <taxon>Embryophyta</taxon>
        <taxon>Tracheophyta</taxon>
        <taxon>Spermatophyta</taxon>
        <taxon>Magnoliopsida</taxon>
        <taxon>Liliopsida</taxon>
        <taxon>Poales</taxon>
        <taxon>Poaceae</taxon>
        <taxon>BOP clade</taxon>
        <taxon>Oryzoideae</taxon>
        <taxon>Oryzeae</taxon>
        <taxon>Zizaniinae</taxon>
        <taxon>Zizania</taxon>
    </lineage>
</organism>
<sequence length="483" mass="53018">MPARKKPRNWPSASASASASADLHPASSGAGVPSATSSRRMPNSRFVPVVGGTPAGAPSPAVSCLQACVGLSEWWLERVEGEEGKVRVAGFDTRSRAGRKFTSASIKTRHVNGALETADGFIILVTCPSNVSKMHENGFPHEVSKYFRLGFPVQWEKYINSNKTVMNEQSQSPLKSTEYYIGKFLRGTLINSMGYTFAGDDLNTSQISTSNVDRFSSQRMDTPEEPLAAPGEPCDSDHANNQHECMHINTCEQGNNVQHGTSSAKPSAIPAEMYVRSQEEQDADIQQENVPMISSEQQIAARSNDPALINNHTNHATYDLEECGTPKRHKILVHQGTETASEIKTQGITPQDGVTRGSEVNTVRILRNGKMFGMYTSSEKRVNKRDRMQNKSFNGDIMPNEYAVFGMSNDASLKKRVNERDKMQNKSFNGNIMPNEDVTCPADLISHENVGSVAVASSSKLQSHNLCPRGRKCNSKYGKRLRS</sequence>
<dbReference type="InterPro" id="IPR015216">
    <property type="entry name" value="SANTA"/>
</dbReference>
<dbReference type="PANTHER" id="PTHR35311">
    <property type="entry name" value="KINETOCHORE-ASSOCIATED PROTEIN KNL-2 HOMOLOG"/>
    <property type="match status" value="1"/>
</dbReference>
<feature type="compositionally biased region" description="Low complexity" evidence="1">
    <location>
        <begin position="12"/>
        <end position="21"/>
    </location>
</feature>
<proteinExistence type="predicted"/>
<dbReference type="EMBL" id="JAAALK010000085">
    <property type="protein sequence ID" value="KAG8083298.1"/>
    <property type="molecule type" value="Genomic_DNA"/>
</dbReference>
<evidence type="ECO:0000313" key="4">
    <source>
        <dbReference type="Proteomes" id="UP000729402"/>
    </source>
</evidence>
<name>A0A8J5W637_ZIZPA</name>
<evidence type="ECO:0000259" key="2">
    <source>
        <dbReference type="Pfam" id="PF09133"/>
    </source>
</evidence>
<feature type="domain" description="SANTA" evidence="2">
    <location>
        <begin position="69"/>
        <end position="158"/>
    </location>
</feature>
<feature type="region of interest" description="Disordered" evidence="1">
    <location>
        <begin position="1"/>
        <end position="49"/>
    </location>
</feature>
<keyword evidence="4" id="KW-1185">Reference proteome</keyword>
<dbReference type="PANTHER" id="PTHR35311:SF1">
    <property type="entry name" value="PROTEIN EMBRYO DEFECTIVE 1674"/>
    <property type="match status" value="1"/>
</dbReference>
<dbReference type="Proteomes" id="UP000729402">
    <property type="component" value="Unassembled WGS sequence"/>
</dbReference>
<dbReference type="AlphaFoldDB" id="A0A8J5W637"/>
<dbReference type="InterPro" id="IPR053090">
    <property type="entry name" value="Centromere_KNL-2_homolog"/>
</dbReference>
<reference evidence="3" key="2">
    <citation type="submission" date="2021-02" db="EMBL/GenBank/DDBJ databases">
        <authorList>
            <person name="Kimball J.A."/>
            <person name="Haas M.W."/>
            <person name="Macchietto M."/>
            <person name="Kono T."/>
            <person name="Duquette J."/>
            <person name="Shao M."/>
        </authorList>
    </citation>
    <scope>NUCLEOTIDE SEQUENCE</scope>
    <source>
        <tissue evidence="3">Fresh leaf tissue</tissue>
    </source>
</reference>
<evidence type="ECO:0000313" key="3">
    <source>
        <dbReference type="EMBL" id="KAG8083298.1"/>
    </source>
</evidence>
<reference evidence="3" key="1">
    <citation type="journal article" date="2021" name="bioRxiv">
        <title>Whole Genome Assembly and Annotation of Northern Wild Rice, Zizania palustris L., Supports a Whole Genome Duplication in the Zizania Genus.</title>
        <authorList>
            <person name="Haas M."/>
            <person name="Kono T."/>
            <person name="Macchietto M."/>
            <person name="Millas R."/>
            <person name="McGilp L."/>
            <person name="Shao M."/>
            <person name="Duquette J."/>
            <person name="Hirsch C.N."/>
            <person name="Kimball J."/>
        </authorList>
    </citation>
    <scope>NUCLEOTIDE SEQUENCE</scope>
    <source>
        <tissue evidence="3">Fresh leaf tissue</tissue>
    </source>
</reference>
<dbReference type="OrthoDB" id="118550at2759"/>
<gene>
    <name evidence="3" type="ORF">GUJ93_ZPchr0015g6689</name>
</gene>
<evidence type="ECO:0000256" key="1">
    <source>
        <dbReference type="SAM" id="MobiDB-lite"/>
    </source>
</evidence>
<dbReference type="Pfam" id="PF09133">
    <property type="entry name" value="SANTA"/>
    <property type="match status" value="1"/>
</dbReference>
<protein>
    <recommendedName>
        <fullName evidence="2">SANTA domain-containing protein</fullName>
    </recommendedName>
</protein>